<reference evidence="1" key="2">
    <citation type="submission" date="2015-06" db="UniProtKB">
        <authorList>
            <consortium name="EnsemblPlants"/>
        </authorList>
    </citation>
    <scope>IDENTIFICATION</scope>
    <source>
        <strain evidence="1">DM1-3 516 R44</strain>
    </source>
</reference>
<dbReference type="GO" id="GO:0004497">
    <property type="term" value="F:monooxygenase activity"/>
    <property type="evidence" value="ECO:0007669"/>
    <property type="project" value="InterPro"/>
</dbReference>
<dbReference type="GO" id="GO:0016705">
    <property type="term" value="F:oxidoreductase activity, acting on paired donors, with incorporation or reduction of molecular oxygen"/>
    <property type="evidence" value="ECO:0007669"/>
    <property type="project" value="InterPro"/>
</dbReference>
<proteinExistence type="predicted"/>
<dbReference type="SUPFAM" id="SSF48264">
    <property type="entry name" value="Cytochrome P450"/>
    <property type="match status" value="1"/>
</dbReference>
<dbReference type="Gramene" id="PGSC0003DMT400009592">
    <property type="protein sequence ID" value="PGSC0003DMT400009592"/>
    <property type="gene ID" value="PGSC0003DMG400003742"/>
</dbReference>
<organism evidence="1 2">
    <name type="scientific">Solanum tuberosum</name>
    <name type="common">Potato</name>
    <dbReference type="NCBI Taxonomy" id="4113"/>
    <lineage>
        <taxon>Eukaryota</taxon>
        <taxon>Viridiplantae</taxon>
        <taxon>Streptophyta</taxon>
        <taxon>Embryophyta</taxon>
        <taxon>Tracheophyta</taxon>
        <taxon>Spermatophyta</taxon>
        <taxon>Magnoliopsida</taxon>
        <taxon>eudicotyledons</taxon>
        <taxon>Gunneridae</taxon>
        <taxon>Pentapetalae</taxon>
        <taxon>asterids</taxon>
        <taxon>lamiids</taxon>
        <taxon>Solanales</taxon>
        <taxon>Solanaceae</taxon>
        <taxon>Solanoideae</taxon>
        <taxon>Solaneae</taxon>
        <taxon>Solanum</taxon>
    </lineage>
</organism>
<evidence type="ECO:0000313" key="1">
    <source>
        <dbReference type="EnsemblPlants" id="PGSC0003DMT400009592"/>
    </source>
</evidence>
<dbReference type="eggNOG" id="KOG0157">
    <property type="taxonomic scope" value="Eukaryota"/>
</dbReference>
<dbReference type="AlphaFoldDB" id="M0ZWK4"/>
<evidence type="ECO:0000313" key="2">
    <source>
        <dbReference type="Proteomes" id="UP000011115"/>
    </source>
</evidence>
<dbReference type="HOGENOM" id="CLU_196316_0_0_1"/>
<dbReference type="GO" id="GO:0005506">
    <property type="term" value="F:iron ion binding"/>
    <property type="evidence" value="ECO:0007669"/>
    <property type="project" value="InterPro"/>
</dbReference>
<keyword evidence="2" id="KW-1185">Reference proteome</keyword>
<dbReference type="InParanoid" id="M0ZWK4"/>
<dbReference type="InterPro" id="IPR036396">
    <property type="entry name" value="Cyt_P450_sf"/>
</dbReference>
<accession>M0ZWK4</accession>
<sequence length="70" mass="8034">MGGRTCLGLHLARAMMLVFVYRLTTSYRWKILDSDESIEKWTLFSRLKSGCPIHVTSIEEERDSPNASKT</sequence>
<name>M0ZWK4_SOLTU</name>
<reference evidence="2" key="1">
    <citation type="journal article" date="2011" name="Nature">
        <title>Genome sequence and analysis of the tuber crop potato.</title>
        <authorList>
            <consortium name="The Potato Genome Sequencing Consortium"/>
        </authorList>
    </citation>
    <scope>NUCLEOTIDE SEQUENCE [LARGE SCALE GENOMIC DNA]</scope>
    <source>
        <strain evidence="2">cv. DM1-3 516 R44</strain>
    </source>
</reference>
<dbReference type="EnsemblPlants" id="PGSC0003DMT400009592">
    <property type="protein sequence ID" value="PGSC0003DMT400009592"/>
    <property type="gene ID" value="PGSC0003DMG400003742"/>
</dbReference>
<dbReference type="Gene3D" id="1.10.630.10">
    <property type="entry name" value="Cytochrome P450"/>
    <property type="match status" value="1"/>
</dbReference>
<dbReference type="GO" id="GO:0020037">
    <property type="term" value="F:heme binding"/>
    <property type="evidence" value="ECO:0007669"/>
    <property type="project" value="InterPro"/>
</dbReference>
<dbReference type="Proteomes" id="UP000011115">
    <property type="component" value="Unassembled WGS sequence"/>
</dbReference>
<dbReference type="PaxDb" id="4113-PGSC0003DMT400009592"/>
<protein>
    <submittedName>
        <fullName evidence="1">Cytochrome P450</fullName>
    </submittedName>
</protein>